<comment type="similarity">
    <text evidence="2 7">Belongs to the DedA family.</text>
</comment>
<evidence type="ECO:0000313" key="9">
    <source>
        <dbReference type="EMBL" id="RRJ83562.1"/>
    </source>
</evidence>
<evidence type="ECO:0000256" key="3">
    <source>
        <dbReference type="ARBA" id="ARBA00022475"/>
    </source>
</evidence>
<dbReference type="PANTHER" id="PTHR30353:SF15">
    <property type="entry name" value="INNER MEMBRANE PROTEIN YABI"/>
    <property type="match status" value="1"/>
</dbReference>
<evidence type="ECO:0000256" key="2">
    <source>
        <dbReference type="ARBA" id="ARBA00010792"/>
    </source>
</evidence>
<comment type="caution">
    <text evidence="9">The sequence shown here is derived from an EMBL/GenBank/DDBJ whole genome shotgun (WGS) entry which is preliminary data.</text>
</comment>
<gene>
    <name evidence="9" type="ORF">D0544_00085</name>
</gene>
<evidence type="ECO:0000313" key="10">
    <source>
        <dbReference type="Proteomes" id="UP000280792"/>
    </source>
</evidence>
<organism evidence="9 10">
    <name type="scientific">Aestuariirhabdus litorea</name>
    <dbReference type="NCBI Taxonomy" id="2528527"/>
    <lineage>
        <taxon>Bacteria</taxon>
        <taxon>Pseudomonadati</taxon>
        <taxon>Pseudomonadota</taxon>
        <taxon>Gammaproteobacteria</taxon>
        <taxon>Oceanospirillales</taxon>
        <taxon>Aestuariirhabdaceae</taxon>
        <taxon>Aestuariirhabdus</taxon>
    </lineage>
</organism>
<keyword evidence="6 7" id="KW-0472">Membrane</keyword>
<name>A0A3P3VLC8_9GAMM</name>
<dbReference type="RefSeq" id="WP_125013644.1">
    <property type="nucleotide sequence ID" value="NZ_QWEZ01000001.1"/>
</dbReference>
<protein>
    <submittedName>
        <fullName evidence="9">DedA family protein</fullName>
    </submittedName>
</protein>
<reference evidence="9 10" key="1">
    <citation type="submission" date="2018-08" db="EMBL/GenBank/DDBJ databases">
        <authorList>
            <person name="Khan S.A."/>
        </authorList>
    </citation>
    <scope>NUCLEOTIDE SEQUENCE [LARGE SCALE GENOMIC DNA]</scope>
    <source>
        <strain evidence="9 10">GTF-13</strain>
    </source>
</reference>
<dbReference type="InterPro" id="IPR032816">
    <property type="entry name" value="VTT_dom"/>
</dbReference>
<accession>A0A3P3VLC8</accession>
<dbReference type="Proteomes" id="UP000280792">
    <property type="component" value="Unassembled WGS sequence"/>
</dbReference>
<evidence type="ECO:0000256" key="1">
    <source>
        <dbReference type="ARBA" id="ARBA00004651"/>
    </source>
</evidence>
<keyword evidence="4 7" id="KW-0812">Transmembrane</keyword>
<evidence type="ECO:0000256" key="5">
    <source>
        <dbReference type="ARBA" id="ARBA00022989"/>
    </source>
</evidence>
<sequence>MDLALIEPLLTWLEEHQQWLGLVTCLTAFAESLALVGLVLPGVVMLFGIALLAASSGMPLENLLFWGFIGAIAGDNLSYLLGRYCHGPLSRTRLFRNNPQWIDNGERFFERHGMLSVVLGRFIGPLRPVIPMVAGMLEMPAQRFVAINLLSAVGWAPVYLLPGYLAGAATNPDTLASLEWLYQWWP</sequence>
<proteinExistence type="inferred from homology"/>
<evidence type="ECO:0000256" key="4">
    <source>
        <dbReference type="ARBA" id="ARBA00022692"/>
    </source>
</evidence>
<reference evidence="9 10" key="2">
    <citation type="submission" date="2018-12" db="EMBL/GenBank/DDBJ databases">
        <title>Simiduia agarivorans gen. nov., sp. nov., a marine, agarolytic bacterium isolated from shallow coastal water from Keelung, Taiwan.</title>
        <authorList>
            <person name="Shieh W.Y."/>
        </authorList>
    </citation>
    <scope>NUCLEOTIDE SEQUENCE [LARGE SCALE GENOMIC DNA]</scope>
    <source>
        <strain evidence="9 10">GTF-13</strain>
    </source>
</reference>
<feature type="transmembrane region" description="Helical" evidence="7">
    <location>
        <begin position="20"/>
        <end position="51"/>
    </location>
</feature>
<evidence type="ECO:0000256" key="7">
    <source>
        <dbReference type="RuleBase" id="RU367016"/>
    </source>
</evidence>
<feature type="transmembrane region" description="Helical" evidence="7">
    <location>
        <begin position="63"/>
        <end position="82"/>
    </location>
</feature>
<keyword evidence="10" id="KW-1185">Reference proteome</keyword>
<dbReference type="GO" id="GO:0005886">
    <property type="term" value="C:plasma membrane"/>
    <property type="evidence" value="ECO:0007669"/>
    <property type="project" value="UniProtKB-SubCell"/>
</dbReference>
<evidence type="ECO:0000256" key="6">
    <source>
        <dbReference type="ARBA" id="ARBA00023136"/>
    </source>
</evidence>
<keyword evidence="3 7" id="KW-1003">Cell membrane</keyword>
<dbReference type="PANTHER" id="PTHR30353">
    <property type="entry name" value="INNER MEMBRANE PROTEIN DEDA-RELATED"/>
    <property type="match status" value="1"/>
</dbReference>
<keyword evidence="5 7" id="KW-1133">Transmembrane helix</keyword>
<dbReference type="InterPro" id="IPR032818">
    <property type="entry name" value="DedA-like"/>
</dbReference>
<dbReference type="Pfam" id="PF09335">
    <property type="entry name" value="VTT_dom"/>
    <property type="match status" value="1"/>
</dbReference>
<evidence type="ECO:0000259" key="8">
    <source>
        <dbReference type="Pfam" id="PF09335"/>
    </source>
</evidence>
<comment type="subcellular location">
    <subcellularLocation>
        <location evidence="1 7">Cell membrane</location>
        <topology evidence="1 7">Multi-pass membrane protein</topology>
    </subcellularLocation>
</comment>
<dbReference type="AlphaFoldDB" id="A0A3P3VLC8"/>
<comment type="caution">
    <text evidence="7">Lacks conserved residue(s) required for the propagation of feature annotation.</text>
</comment>
<feature type="domain" description="VTT" evidence="8">
    <location>
        <begin position="41"/>
        <end position="164"/>
    </location>
</feature>
<dbReference type="EMBL" id="QWEZ01000001">
    <property type="protein sequence ID" value="RRJ83562.1"/>
    <property type="molecule type" value="Genomic_DNA"/>
</dbReference>